<gene>
    <name evidence="1" type="ORF">F383_37150</name>
</gene>
<organism evidence="1 2">
    <name type="scientific">Gossypium arboreum</name>
    <name type="common">Tree cotton</name>
    <name type="synonym">Gossypium nanking</name>
    <dbReference type="NCBI Taxonomy" id="29729"/>
    <lineage>
        <taxon>Eukaryota</taxon>
        <taxon>Viridiplantae</taxon>
        <taxon>Streptophyta</taxon>
        <taxon>Embryophyta</taxon>
        <taxon>Tracheophyta</taxon>
        <taxon>Spermatophyta</taxon>
        <taxon>Magnoliopsida</taxon>
        <taxon>eudicotyledons</taxon>
        <taxon>Gunneridae</taxon>
        <taxon>Pentapetalae</taxon>
        <taxon>rosids</taxon>
        <taxon>malvids</taxon>
        <taxon>Malvales</taxon>
        <taxon>Malvaceae</taxon>
        <taxon>Malvoideae</taxon>
        <taxon>Gossypium</taxon>
    </lineage>
</organism>
<comment type="caution">
    <text evidence="1">The sequence shown here is derived from an EMBL/GenBank/DDBJ whole genome shotgun (WGS) entry which is preliminary data.</text>
</comment>
<reference evidence="2" key="1">
    <citation type="submission" date="2014-09" db="EMBL/GenBank/DDBJ databases">
        <authorList>
            <person name="Mudge J."/>
            <person name="Ramaraj T."/>
            <person name="Lindquist I.E."/>
            <person name="Bharti A.K."/>
            <person name="Sundararajan A."/>
            <person name="Cameron C.T."/>
            <person name="Woodward J.E."/>
            <person name="May G.D."/>
            <person name="Brubaker C."/>
            <person name="Broadhvest J."/>
            <person name="Wilkins T.A."/>
        </authorList>
    </citation>
    <scope>NUCLEOTIDE SEQUENCE</scope>
    <source>
        <strain evidence="2">cv. AKA8401</strain>
    </source>
</reference>
<name>A0A0B0M772_GOSAR</name>
<evidence type="ECO:0000313" key="2">
    <source>
        <dbReference type="Proteomes" id="UP000032142"/>
    </source>
</evidence>
<proteinExistence type="predicted"/>
<dbReference type="Proteomes" id="UP000032142">
    <property type="component" value="Unassembled WGS sequence"/>
</dbReference>
<keyword evidence="2" id="KW-1185">Reference proteome</keyword>
<evidence type="ECO:0000313" key="1">
    <source>
        <dbReference type="EMBL" id="KHF97882.1"/>
    </source>
</evidence>
<dbReference type="EMBL" id="JRRC01020630">
    <property type="protein sequence ID" value="KHF97882.1"/>
    <property type="molecule type" value="Genomic_DNA"/>
</dbReference>
<dbReference type="AlphaFoldDB" id="A0A0B0M772"/>
<protein>
    <submittedName>
        <fullName evidence="1">Uncharacterized protein</fullName>
    </submittedName>
</protein>
<accession>A0A0B0M772</accession>
<sequence>MLSVHIMHSLFNYFCINILD</sequence>